<reference evidence="7 8" key="1">
    <citation type="submission" date="2024-05" db="EMBL/GenBank/DDBJ databases">
        <title>A draft genome resource for the thread blight pathogen Marasmius tenuissimus strain MS-2.</title>
        <authorList>
            <person name="Yulfo-Soto G.E."/>
            <person name="Baruah I.K."/>
            <person name="Amoako-Attah I."/>
            <person name="Bukari Y."/>
            <person name="Meinhardt L.W."/>
            <person name="Bailey B.A."/>
            <person name="Cohen S.P."/>
        </authorList>
    </citation>
    <scope>NUCLEOTIDE SEQUENCE [LARGE SCALE GENOMIC DNA]</scope>
    <source>
        <strain evidence="7 8">MS-2</strain>
    </source>
</reference>
<dbReference type="Pfam" id="PF13445">
    <property type="entry name" value="zf-RING_UBOX"/>
    <property type="match status" value="1"/>
</dbReference>
<feature type="compositionally biased region" description="Polar residues" evidence="5">
    <location>
        <begin position="22"/>
        <end position="34"/>
    </location>
</feature>
<evidence type="ECO:0000256" key="4">
    <source>
        <dbReference type="PROSITE-ProRule" id="PRU00175"/>
    </source>
</evidence>
<evidence type="ECO:0000313" key="8">
    <source>
        <dbReference type="Proteomes" id="UP001437256"/>
    </source>
</evidence>
<keyword evidence="1" id="KW-0479">Metal-binding</keyword>
<gene>
    <name evidence="7" type="ORF">AAF712_009338</name>
</gene>
<keyword evidence="8" id="KW-1185">Reference proteome</keyword>
<feature type="domain" description="RING-type" evidence="6">
    <location>
        <begin position="165"/>
        <end position="208"/>
    </location>
</feature>
<evidence type="ECO:0000313" key="7">
    <source>
        <dbReference type="EMBL" id="KAL0063781.1"/>
    </source>
</evidence>
<name>A0ABR2ZRR6_9AGAR</name>
<organism evidence="7 8">
    <name type="scientific">Marasmius tenuissimus</name>
    <dbReference type="NCBI Taxonomy" id="585030"/>
    <lineage>
        <taxon>Eukaryota</taxon>
        <taxon>Fungi</taxon>
        <taxon>Dikarya</taxon>
        <taxon>Basidiomycota</taxon>
        <taxon>Agaricomycotina</taxon>
        <taxon>Agaricomycetes</taxon>
        <taxon>Agaricomycetidae</taxon>
        <taxon>Agaricales</taxon>
        <taxon>Marasmiineae</taxon>
        <taxon>Marasmiaceae</taxon>
        <taxon>Marasmius</taxon>
    </lineage>
</organism>
<comment type="caution">
    <text evidence="7">The sequence shown here is derived from an EMBL/GenBank/DDBJ whole genome shotgun (WGS) entry which is preliminary data.</text>
</comment>
<dbReference type="PROSITE" id="PS00518">
    <property type="entry name" value="ZF_RING_1"/>
    <property type="match status" value="1"/>
</dbReference>
<dbReference type="Proteomes" id="UP001437256">
    <property type="component" value="Unassembled WGS sequence"/>
</dbReference>
<feature type="region of interest" description="Disordered" evidence="5">
    <location>
        <begin position="1"/>
        <end position="53"/>
    </location>
</feature>
<protein>
    <recommendedName>
        <fullName evidence="6">RING-type domain-containing protein</fullName>
    </recommendedName>
</protein>
<evidence type="ECO:0000256" key="3">
    <source>
        <dbReference type="ARBA" id="ARBA00022833"/>
    </source>
</evidence>
<keyword evidence="2 4" id="KW-0863">Zinc-finger</keyword>
<evidence type="ECO:0000259" key="6">
    <source>
        <dbReference type="PROSITE" id="PS50089"/>
    </source>
</evidence>
<sequence>MPRDSVPPTRFPSGPFDRPCHFSTSTPDDYQPTSDPFIPVNSDDGSTSRNVRLSSDDRRGHVLRTYGRRGRRVVTRSTAAPVYPTGSLDENPSLECLTQLVSVQSTEELSIISAPQVERVDNNNIPDAVEAYRVSGCIAPAVARDLMVTQAARTLNNEIKNLVECKICLSWAWDPYVIPGCGHVFCGECLLRHRRTRSRVSVSCPTCNGPINRAPAYCFVIRQIVEALANDEGIPPPFRPQQQRFNWA</sequence>
<dbReference type="InterPro" id="IPR017907">
    <property type="entry name" value="Znf_RING_CS"/>
</dbReference>
<evidence type="ECO:0000256" key="5">
    <source>
        <dbReference type="SAM" id="MobiDB-lite"/>
    </source>
</evidence>
<feature type="compositionally biased region" description="Polar residues" evidence="5">
    <location>
        <begin position="43"/>
        <end position="53"/>
    </location>
</feature>
<proteinExistence type="predicted"/>
<keyword evidence="3" id="KW-0862">Zinc</keyword>
<evidence type="ECO:0000256" key="1">
    <source>
        <dbReference type="ARBA" id="ARBA00022723"/>
    </source>
</evidence>
<accession>A0ABR2ZRR6</accession>
<dbReference type="PROSITE" id="PS50089">
    <property type="entry name" value="ZF_RING_2"/>
    <property type="match status" value="1"/>
</dbReference>
<dbReference type="InterPro" id="IPR013083">
    <property type="entry name" value="Znf_RING/FYVE/PHD"/>
</dbReference>
<evidence type="ECO:0000256" key="2">
    <source>
        <dbReference type="ARBA" id="ARBA00022771"/>
    </source>
</evidence>
<dbReference type="InterPro" id="IPR027370">
    <property type="entry name" value="Znf-RING_euk"/>
</dbReference>
<dbReference type="SUPFAM" id="SSF57850">
    <property type="entry name" value="RING/U-box"/>
    <property type="match status" value="1"/>
</dbReference>
<dbReference type="EMBL" id="JBBXMP010000074">
    <property type="protein sequence ID" value="KAL0063781.1"/>
    <property type="molecule type" value="Genomic_DNA"/>
</dbReference>
<dbReference type="InterPro" id="IPR001841">
    <property type="entry name" value="Znf_RING"/>
</dbReference>
<dbReference type="SMART" id="SM00184">
    <property type="entry name" value="RING"/>
    <property type="match status" value="1"/>
</dbReference>
<dbReference type="Gene3D" id="3.30.40.10">
    <property type="entry name" value="Zinc/RING finger domain, C3HC4 (zinc finger)"/>
    <property type="match status" value="1"/>
</dbReference>